<evidence type="ECO:0008006" key="3">
    <source>
        <dbReference type="Google" id="ProtNLM"/>
    </source>
</evidence>
<dbReference type="SUPFAM" id="SSF102405">
    <property type="entry name" value="MCP/YpsA-like"/>
    <property type="match status" value="1"/>
</dbReference>
<protein>
    <recommendedName>
        <fullName evidence="3">TIGR00730 family Rossman fold protein</fullName>
    </recommendedName>
</protein>
<dbReference type="InterPro" id="IPR031100">
    <property type="entry name" value="LOG_fam"/>
</dbReference>
<evidence type="ECO:0000313" key="2">
    <source>
        <dbReference type="Proteomes" id="UP000229554"/>
    </source>
</evidence>
<gene>
    <name evidence="1" type="ORF">COU88_00725</name>
</gene>
<sequence>MYLRYSAVVVAPGGIGTCLEFFYTWQLTQVKHICPIPIILLGPMWKGLIEWVKKQPLKKQLLSPKDFENIYLVKTNAEAMKIIKATKKQFEKDPDSCDNLKLYGI</sequence>
<dbReference type="InterPro" id="IPR052341">
    <property type="entry name" value="LOG_family_nucleotidases"/>
</dbReference>
<name>A0A2M8KTG4_9BACT</name>
<proteinExistence type="predicted"/>
<dbReference type="Proteomes" id="UP000229554">
    <property type="component" value="Unassembled WGS sequence"/>
</dbReference>
<dbReference type="EMBL" id="PFED01000031">
    <property type="protein sequence ID" value="PJE63216.1"/>
    <property type="molecule type" value="Genomic_DNA"/>
</dbReference>
<accession>A0A2M8KTG4</accession>
<dbReference type="Gene3D" id="3.40.50.450">
    <property type="match status" value="1"/>
</dbReference>
<organism evidence="1 2">
    <name type="scientific">Candidatus Roizmanbacteria bacterium CG10_big_fil_rev_8_21_14_0_10_39_6</name>
    <dbReference type="NCBI Taxonomy" id="1974853"/>
    <lineage>
        <taxon>Bacteria</taxon>
        <taxon>Candidatus Roizmaniibacteriota</taxon>
    </lineage>
</organism>
<dbReference type="PANTHER" id="PTHR43393">
    <property type="entry name" value="CYTOKININ RIBOSIDE 5'-MONOPHOSPHATE PHOSPHORIBOHYDROLASE"/>
    <property type="match status" value="1"/>
</dbReference>
<dbReference type="GO" id="GO:0005829">
    <property type="term" value="C:cytosol"/>
    <property type="evidence" value="ECO:0007669"/>
    <property type="project" value="TreeGrafter"/>
</dbReference>
<dbReference type="AlphaFoldDB" id="A0A2M8KTG4"/>
<reference evidence="2" key="1">
    <citation type="submission" date="2017-09" db="EMBL/GenBank/DDBJ databases">
        <title>Depth-based differentiation of microbial function through sediment-hosted aquifers and enrichment of novel symbionts in the deep terrestrial subsurface.</title>
        <authorList>
            <person name="Probst A.J."/>
            <person name="Ladd B."/>
            <person name="Jarett J.K."/>
            <person name="Geller-Mcgrath D.E."/>
            <person name="Sieber C.M.K."/>
            <person name="Emerson J.B."/>
            <person name="Anantharaman K."/>
            <person name="Thomas B.C."/>
            <person name="Malmstrom R."/>
            <person name="Stieglmeier M."/>
            <person name="Klingl A."/>
            <person name="Woyke T."/>
            <person name="Ryan C.M."/>
            <person name="Banfield J.F."/>
        </authorList>
    </citation>
    <scope>NUCLEOTIDE SEQUENCE [LARGE SCALE GENOMIC DNA]</scope>
</reference>
<dbReference type="PANTHER" id="PTHR43393:SF3">
    <property type="entry name" value="LYSINE DECARBOXYLASE-LIKE PROTEIN"/>
    <property type="match status" value="1"/>
</dbReference>
<comment type="caution">
    <text evidence="1">The sequence shown here is derived from an EMBL/GenBank/DDBJ whole genome shotgun (WGS) entry which is preliminary data.</text>
</comment>
<dbReference type="Pfam" id="PF03641">
    <property type="entry name" value="Lysine_decarbox"/>
    <property type="match status" value="1"/>
</dbReference>
<evidence type="ECO:0000313" key="1">
    <source>
        <dbReference type="EMBL" id="PJE63216.1"/>
    </source>
</evidence>